<proteinExistence type="predicted"/>
<reference evidence="4 5" key="1">
    <citation type="journal article" date="2019" name="PLoS Pathog.">
        <title>Genome sequence of the bovine parasite Schistosoma bovis Tanzania.</title>
        <authorList>
            <person name="Oey H."/>
            <person name="Zakrzewski M."/>
            <person name="Gobert G."/>
            <person name="Gravermann K."/>
            <person name="Stoye J."/>
            <person name="Jones M."/>
            <person name="Mcmanus D."/>
            <person name="Krause L."/>
        </authorList>
    </citation>
    <scope>NUCLEOTIDE SEQUENCE [LARGE SCALE GENOMIC DNA]</scope>
    <source>
        <strain evidence="4 5">TAN1997</strain>
    </source>
</reference>
<dbReference type="SUPFAM" id="SSF50729">
    <property type="entry name" value="PH domain-like"/>
    <property type="match status" value="1"/>
</dbReference>
<keyword evidence="5" id="KW-1185">Reference proteome</keyword>
<organism evidence="4 5">
    <name type="scientific">Schistosoma bovis</name>
    <name type="common">Blood fluke</name>
    <dbReference type="NCBI Taxonomy" id="6184"/>
    <lineage>
        <taxon>Eukaryota</taxon>
        <taxon>Metazoa</taxon>
        <taxon>Spiralia</taxon>
        <taxon>Lophotrochozoa</taxon>
        <taxon>Platyhelminthes</taxon>
        <taxon>Trematoda</taxon>
        <taxon>Digenea</taxon>
        <taxon>Strigeidida</taxon>
        <taxon>Schistosomatoidea</taxon>
        <taxon>Schistosomatidae</taxon>
        <taxon>Schistosoma</taxon>
    </lineage>
</organism>
<evidence type="ECO:0000313" key="4">
    <source>
        <dbReference type="EMBL" id="RTG81682.1"/>
    </source>
</evidence>
<dbReference type="AlphaFoldDB" id="A0A430Q1W7"/>
<feature type="region of interest" description="Disordered" evidence="2">
    <location>
        <begin position="108"/>
        <end position="130"/>
    </location>
</feature>
<protein>
    <submittedName>
        <fullName evidence="4">Homer</fullName>
    </submittedName>
</protein>
<evidence type="ECO:0000256" key="2">
    <source>
        <dbReference type="SAM" id="MobiDB-lite"/>
    </source>
</evidence>
<dbReference type="InterPro" id="IPR045027">
    <property type="entry name" value="Homer"/>
</dbReference>
<feature type="coiled-coil region" evidence="1">
    <location>
        <begin position="190"/>
        <end position="217"/>
    </location>
</feature>
<dbReference type="InterPro" id="IPR011993">
    <property type="entry name" value="PH-like_dom_sf"/>
</dbReference>
<keyword evidence="1" id="KW-0175">Coiled coil</keyword>
<dbReference type="EMBL" id="QMKO01003224">
    <property type="protein sequence ID" value="RTG81682.1"/>
    <property type="molecule type" value="Genomic_DNA"/>
</dbReference>
<evidence type="ECO:0000313" key="5">
    <source>
        <dbReference type="Proteomes" id="UP000290809"/>
    </source>
</evidence>
<dbReference type="Pfam" id="PF00568">
    <property type="entry name" value="WH1"/>
    <property type="match status" value="1"/>
</dbReference>
<feature type="compositionally biased region" description="Low complexity" evidence="2">
    <location>
        <begin position="115"/>
        <end position="130"/>
    </location>
</feature>
<dbReference type="GO" id="GO:0035256">
    <property type="term" value="F:G protein-coupled glutamate receptor binding"/>
    <property type="evidence" value="ECO:0007669"/>
    <property type="project" value="InterPro"/>
</dbReference>
<dbReference type="InterPro" id="IPR000697">
    <property type="entry name" value="WH1/EVH1_dom"/>
</dbReference>
<gene>
    <name evidence="4" type="ORF">DC041_0009282</name>
</gene>
<dbReference type="Proteomes" id="UP000290809">
    <property type="component" value="Unassembled WGS sequence"/>
</dbReference>
<sequence length="348" mass="38220">MKTLPFLSELPIFTCQAHVFTINPQTKKSWIPSSSKAVDVNFFYDSNKHCYRIISVEDSSGSKKFINQFKQCVDSMKTQIQPEPNSPSGIRVPSDSVNLPKDNLSSPLQNGQIHPPISNSSNSSIPVNQPTTPTITPTCLTTNFVTSHQNISQNLSNPLSIQHVNSSSLPVTLTTQSLTTTNGQNEIYSNQSVQNQLKLAQAQVKRLEMEINQLKRQAMPVMGSSMNGLVYTTNYTNIEPGISMDTVDSPDLRCGIARLELDGTNGGGSAGVNSNGEWINELSISNKPRPVGTIHPSLVQGNQNRLLWMDRASQDTIRSLHIRLGNVLKEALEIHNRLSSLLSIPSVE</sequence>
<feature type="domain" description="WH1" evidence="3">
    <location>
        <begin position="10"/>
        <end position="58"/>
    </location>
</feature>
<dbReference type="PANTHER" id="PTHR10918">
    <property type="entry name" value="HOMER"/>
    <property type="match status" value="1"/>
</dbReference>
<evidence type="ECO:0000259" key="3">
    <source>
        <dbReference type="Pfam" id="PF00568"/>
    </source>
</evidence>
<name>A0A430Q1W7_SCHBO</name>
<comment type="caution">
    <text evidence="4">The sequence shown here is derived from an EMBL/GenBank/DDBJ whole genome shotgun (WGS) entry which is preliminary data.</text>
</comment>
<accession>A0A430Q1W7</accession>
<evidence type="ECO:0000256" key="1">
    <source>
        <dbReference type="SAM" id="Coils"/>
    </source>
</evidence>
<dbReference type="STRING" id="6184.A0A430Q1W7"/>
<dbReference type="Gene3D" id="2.30.29.30">
    <property type="entry name" value="Pleckstrin-homology domain (PH domain)/Phosphotyrosine-binding domain (PTB)"/>
    <property type="match status" value="1"/>
</dbReference>